<gene>
    <name evidence="1" type="ORF">BAUCODRAFT_34859</name>
</gene>
<dbReference type="AlphaFoldDB" id="M2LNY1"/>
<dbReference type="RefSeq" id="XP_007676876.1">
    <property type="nucleotide sequence ID" value="XM_007678686.1"/>
</dbReference>
<reference evidence="1 2" key="1">
    <citation type="journal article" date="2012" name="PLoS Pathog.">
        <title>Diverse lifestyles and strategies of plant pathogenesis encoded in the genomes of eighteen Dothideomycetes fungi.</title>
        <authorList>
            <person name="Ohm R.A."/>
            <person name="Feau N."/>
            <person name="Henrissat B."/>
            <person name="Schoch C.L."/>
            <person name="Horwitz B.A."/>
            <person name="Barry K.W."/>
            <person name="Condon B.J."/>
            <person name="Copeland A.C."/>
            <person name="Dhillon B."/>
            <person name="Glaser F."/>
            <person name="Hesse C.N."/>
            <person name="Kosti I."/>
            <person name="LaButti K."/>
            <person name="Lindquist E.A."/>
            <person name="Lucas S."/>
            <person name="Salamov A.A."/>
            <person name="Bradshaw R.E."/>
            <person name="Ciuffetti L."/>
            <person name="Hamelin R.C."/>
            <person name="Kema G.H.J."/>
            <person name="Lawrence C."/>
            <person name="Scott J.A."/>
            <person name="Spatafora J.W."/>
            <person name="Turgeon B.G."/>
            <person name="de Wit P.J.G.M."/>
            <person name="Zhong S."/>
            <person name="Goodwin S.B."/>
            <person name="Grigoriev I.V."/>
        </authorList>
    </citation>
    <scope>NUCLEOTIDE SEQUENCE [LARGE SCALE GENOMIC DNA]</scope>
    <source>
        <strain evidence="1 2">UAMH 10762</strain>
    </source>
</reference>
<dbReference type="EMBL" id="KB445556">
    <property type="protein sequence ID" value="EMC96082.1"/>
    <property type="molecule type" value="Genomic_DNA"/>
</dbReference>
<dbReference type="HOGENOM" id="CLU_2333325_0_0_1"/>
<accession>M2LNY1</accession>
<evidence type="ECO:0000313" key="1">
    <source>
        <dbReference type="EMBL" id="EMC96082.1"/>
    </source>
</evidence>
<sequence>MQAGGTGWPYDSAFRAGLMGKVGLQSERLWSMTTSHPTTACVSSCWSSMAMMTACFGVVCYRKKLFDCETSPVAGSMKPAEGTAWFILSYGHVACDAA</sequence>
<name>M2LNY1_BAUPA</name>
<organism evidence="1 2">
    <name type="scientific">Baudoinia panamericana (strain UAMH 10762)</name>
    <name type="common">Angels' share fungus</name>
    <name type="synonym">Baudoinia compniacensis (strain UAMH 10762)</name>
    <dbReference type="NCBI Taxonomy" id="717646"/>
    <lineage>
        <taxon>Eukaryota</taxon>
        <taxon>Fungi</taxon>
        <taxon>Dikarya</taxon>
        <taxon>Ascomycota</taxon>
        <taxon>Pezizomycotina</taxon>
        <taxon>Dothideomycetes</taxon>
        <taxon>Dothideomycetidae</taxon>
        <taxon>Mycosphaerellales</taxon>
        <taxon>Teratosphaeriaceae</taxon>
        <taxon>Baudoinia</taxon>
    </lineage>
</organism>
<proteinExistence type="predicted"/>
<dbReference type="GeneID" id="19112542"/>
<dbReference type="KEGG" id="bcom:BAUCODRAFT_34859"/>
<keyword evidence="2" id="KW-1185">Reference proteome</keyword>
<protein>
    <submittedName>
        <fullName evidence="1">Uncharacterized protein</fullName>
    </submittedName>
</protein>
<evidence type="ECO:0000313" key="2">
    <source>
        <dbReference type="Proteomes" id="UP000011761"/>
    </source>
</evidence>
<dbReference type="Proteomes" id="UP000011761">
    <property type="component" value="Unassembled WGS sequence"/>
</dbReference>